<gene>
    <name evidence="12" type="primary">RvY_04368-1</name>
    <name evidence="12" type="synonym">RvY_04368.1</name>
    <name evidence="12" type="ORF">RvY_04368</name>
</gene>
<dbReference type="Gene3D" id="1.20.1340.10">
    <property type="entry name" value="dopa decarboxylase, N-terminal domain"/>
    <property type="match status" value="1"/>
</dbReference>
<evidence type="ECO:0000256" key="8">
    <source>
        <dbReference type="ARBA" id="ARBA00023239"/>
    </source>
</evidence>
<evidence type="ECO:0000256" key="9">
    <source>
        <dbReference type="ARBA" id="ARBA00039946"/>
    </source>
</evidence>
<feature type="compositionally biased region" description="Polar residues" evidence="11">
    <location>
        <begin position="614"/>
        <end position="625"/>
    </location>
</feature>
<keyword evidence="13" id="KW-1185">Reference proteome</keyword>
<comment type="cofactor">
    <cofactor evidence="1 10">
        <name>pyridoxal 5'-phosphate</name>
        <dbReference type="ChEBI" id="CHEBI:597326"/>
    </cofactor>
</comment>
<dbReference type="InterPro" id="IPR021115">
    <property type="entry name" value="Pyridoxal-P_BS"/>
</dbReference>
<dbReference type="InterPro" id="IPR002129">
    <property type="entry name" value="PyrdxlP-dep_de-COase"/>
</dbReference>
<dbReference type="Proteomes" id="UP000186922">
    <property type="component" value="Unassembled WGS sequence"/>
</dbReference>
<keyword evidence="8" id="KW-0456">Lyase</keyword>
<reference evidence="12 13" key="1">
    <citation type="journal article" date="2016" name="Nat. Commun.">
        <title>Extremotolerant tardigrade genome and improved radiotolerance of human cultured cells by tardigrade-unique protein.</title>
        <authorList>
            <person name="Hashimoto T."/>
            <person name="Horikawa D.D."/>
            <person name="Saito Y."/>
            <person name="Kuwahara H."/>
            <person name="Kozuka-Hata H."/>
            <person name="Shin-I T."/>
            <person name="Minakuchi Y."/>
            <person name="Ohishi K."/>
            <person name="Motoyama A."/>
            <person name="Aizu T."/>
            <person name="Enomoto A."/>
            <person name="Kondo K."/>
            <person name="Tanaka S."/>
            <person name="Hara Y."/>
            <person name="Koshikawa S."/>
            <person name="Sagara H."/>
            <person name="Miura T."/>
            <person name="Yokobori S."/>
            <person name="Miyagawa K."/>
            <person name="Suzuki Y."/>
            <person name="Kubo T."/>
            <person name="Oyama M."/>
            <person name="Kohara Y."/>
            <person name="Fujiyama A."/>
            <person name="Arakawa K."/>
            <person name="Katayama T."/>
            <person name="Toyoda A."/>
            <person name="Kunieda T."/>
        </authorList>
    </citation>
    <scope>NUCLEOTIDE SEQUENCE [LARGE SCALE GENOMIC DNA]</scope>
    <source>
        <strain evidence="12 13">YOKOZUNA-1</strain>
    </source>
</reference>
<dbReference type="EC" id="4.1.1.22" evidence="4"/>
<evidence type="ECO:0000313" key="12">
    <source>
        <dbReference type="EMBL" id="GAU92267.1"/>
    </source>
</evidence>
<keyword evidence="5" id="KW-0127">Catecholamine biosynthesis</keyword>
<dbReference type="InterPro" id="IPR015424">
    <property type="entry name" value="PyrdxlP-dep_Trfase"/>
</dbReference>
<dbReference type="Gene3D" id="3.90.1150.10">
    <property type="entry name" value="Aspartate Aminotransferase, domain 1"/>
    <property type="match status" value="1"/>
</dbReference>
<dbReference type="InterPro" id="IPR010977">
    <property type="entry name" value="Aromatic_deC"/>
</dbReference>
<dbReference type="InterPro" id="IPR015421">
    <property type="entry name" value="PyrdxlP-dep_Trfase_major"/>
</dbReference>
<dbReference type="PANTHER" id="PTHR11999">
    <property type="entry name" value="GROUP II PYRIDOXAL-5-PHOSPHATE DECARBOXYLASE"/>
    <property type="match status" value="1"/>
</dbReference>
<evidence type="ECO:0000256" key="2">
    <source>
        <dbReference type="ARBA" id="ARBA00009533"/>
    </source>
</evidence>
<dbReference type="GO" id="GO:0004398">
    <property type="term" value="F:histidine decarboxylase activity"/>
    <property type="evidence" value="ECO:0007669"/>
    <property type="project" value="UniProtKB-EC"/>
</dbReference>
<organism evidence="12 13">
    <name type="scientific">Ramazzottius varieornatus</name>
    <name type="common">Water bear</name>
    <name type="synonym">Tardigrade</name>
    <dbReference type="NCBI Taxonomy" id="947166"/>
    <lineage>
        <taxon>Eukaryota</taxon>
        <taxon>Metazoa</taxon>
        <taxon>Ecdysozoa</taxon>
        <taxon>Tardigrada</taxon>
        <taxon>Eutardigrada</taxon>
        <taxon>Parachela</taxon>
        <taxon>Hypsibioidea</taxon>
        <taxon>Ramazzottiidae</taxon>
        <taxon>Ramazzottius</taxon>
    </lineage>
</organism>
<keyword evidence="6" id="KW-0210">Decarboxylase</keyword>
<dbReference type="CDD" id="cd06450">
    <property type="entry name" value="DOPA_deC_like"/>
    <property type="match status" value="1"/>
</dbReference>
<comment type="similarity">
    <text evidence="2">Belongs to the group II decarboxylase family.</text>
</comment>
<dbReference type="FunFam" id="3.40.640.10:FF:000025">
    <property type="entry name" value="Histidine decarboxylase"/>
    <property type="match status" value="1"/>
</dbReference>
<feature type="modified residue" description="N6-(pyridoxal phosphate)lysine" evidence="10">
    <location>
        <position position="304"/>
    </location>
</feature>
<proteinExistence type="inferred from homology"/>
<sequence length="703" mass="79387">MDVEEYRRRGKEMVDYIADYLQNIRSRRVFPNVQPGYMRELVPDSAPENGEPWEAIFGDIERVVMPGVTHWQSPYMHAYFPALNSFPSLLGDMLSDAVNCLGFTWASSPACTELETIVMDWLGKAIGLPKEFLHSDTSSGGGVIQSTCCEATFVALLAARTEAIRRVRQIRPDLDDSEINSRLVGYCSDQAHSSVEKAGLIGLVKLRLVQSDSHLSLRGEAFRAAVEADVADGLIPFFLCATLGTTGACAFDNLVELGPICHEENIWMHIDAAYAGAAFICPEYRVPYLQGVEYSQSFAFNPSKWLMVHFDCTAMWVKNSRALHRTFNVDPLYLRHEKSGDAIDYMHWQIPLSRRFRSLKLWFVMRSFGLKGLQKHIRHGIAMAREFEELLRGDAMFEIPAERILGMVVFRLAGENERTEMLLKQLNRSGLIHMVPASLHNLYIIRFTVTSQYTTLEDIRRDFNIIRTASKILLAEIKKHENVTANNARGQVKMVNGNKGEEEEKKEFGVSLLLSNSPLSPKFINGSFAAIFGNSDIAKEFARQLNRHLNLYHMQGRRRPHRKQIEKLIGKNRQYSLDSRIQSICDTIEGYLPDLEEMNSEYGDGSPEEEVTEPNGSDRGSGSPNQDHRERRGRSKSVCDITGDPADLDNRENAYHQFANHMLQMHRSPSLNHESSLMKNGTSGEQDFIETTVHVPSGPSGTC</sequence>
<dbReference type="PRINTS" id="PR00800">
    <property type="entry name" value="YHDCRBOXLASE"/>
</dbReference>
<dbReference type="GO" id="GO:0042423">
    <property type="term" value="P:catecholamine biosynthetic process"/>
    <property type="evidence" value="ECO:0007669"/>
    <property type="project" value="UniProtKB-KW"/>
</dbReference>
<dbReference type="Pfam" id="PF00282">
    <property type="entry name" value="Pyridoxal_deC"/>
    <property type="match status" value="1"/>
</dbReference>
<dbReference type="EMBL" id="BDGG01000002">
    <property type="protein sequence ID" value="GAU92267.1"/>
    <property type="molecule type" value="Genomic_DNA"/>
</dbReference>
<dbReference type="GO" id="GO:0001694">
    <property type="term" value="P:histamine biosynthetic process"/>
    <property type="evidence" value="ECO:0007669"/>
    <property type="project" value="TreeGrafter"/>
</dbReference>
<evidence type="ECO:0000256" key="4">
    <source>
        <dbReference type="ARBA" id="ARBA00012320"/>
    </source>
</evidence>
<evidence type="ECO:0000256" key="1">
    <source>
        <dbReference type="ARBA" id="ARBA00001933"/>
    </source>
</evidence>
<dbReference type="Gene3D" id="3.40.640.10">
    <property type="entry name" value="Type I PLP-dependent aspartate aminotransferase-like (Major domain)"/>
    <property type="match status" value="1"/>
</dbReference>
<dbReference type="AlphaFoldDB" id="A0A1D1UY82"/>
<accession>A0A1D1UY82</accession>
<dbReference type="STRING" id="947166.A0A1D1UY82"/>
<dbReference type="PANTHER" id="PTHR11999:SF68">
    <property type="entry name" value="HISTIDINE DECARBOXYLASE"/>
    <property type="match status" value="1"/>
</dbReference>
<evidence type="ECO:0000256" key="6">
    <source>
        <dbReference type="ARBA" id="ARBA00022793"/>
    </source>
</evidence>
<dbReference type="GO" id="GO:0005737">
    <property type="term" value="C:cytoplasm"/>
    <property type="evidence" value="ECO:0007669"/>
    <property type="project" value="TreeGrafter"/>
</dbReference>
<dbReference type="GO" id="GO:0030170">
    <property type="term" value="F:pyridoxal phosphate binding"/>
    <property type="evidence" value="ECO:0007669"/>
    <property type="project" value="InterPro"/>
</dbReference>
<evidence type="ECO:0000313" key="13">
    <source>
        <dbReference type="Proteomes" id="UP000186922"/>
    </source>
</evidence>
<evidence type="ECO:0000256" key="10">
    <source>
        <dbReference type="PIRSR" id="PIRSR602129-50"/>
    </source>
</evidence>
<dbReference type="PROSITE" id="PS00392">
    <property type="entry name" value="DDC_GAD_HDC_YDC"/>
    <property type="match status" value="1"/>
</dbReference>
<protein>
    <recommendedName>
        <fullName evidence="9">Histidine decarboxylase</fullName>
        <ecNumber evidence="4">4.1.1.22</ecNumber>
    </recommendedName>
</protein>
<keyword evidence="7 10" id="KW-0663">Pyridoxal phosphate</keyword>
<feature type="region of interest" description="Disordered" evidence="11">
    <location>
        <begin position="597"/>
        <end position="649"/>
    </location>
</feature>
<evidence type="ECO:0000256" key="11">
    <source>
        <dbReference type="SAM" id="MobiDB-lite"/>
    </source>
</evidence>
<evidence type="ECO:0000256" key="3">
    <source>
        <dbReference type="ARBA" id="ARBA00011738"/>
    </source>
</evidence>
<name>A0A1D1UY82_RAMVA</name>
<dbReference type="GO" id="GO:0006548">
    <property type="term" value="P:L-histidine catabolic process"/>
    <property type="evidence" value="ECO:0007669"/>
    <property type="project" value="TreeGrafter"/>
</dbReference>
<dbReference type="FunFam" id="1.20.1340.10:FF:000001">
    <property type="entry name" value="Histidine decarboxylase"/>
    <property type="match status" value="1"/>
</dbReference>
<comment type="subunit">
    <text evidence="3">Homodimer.</text>
</comment>
<dbReference type="SUPFAM" id="SSF53383">
    <property type="entry name" value="PLP-dependent transferases"/>
    <property type="match status" value="1"/>
</dbReference>
<evidence type="ECO:0000256" key="5">
    <source>
        <dbReference type="ARBA" id="ARBA00022584"/>
    </source>
</evidence>
<dbReference type="InterPro" id="IPR015422">
    <property type="entry name" value="PyrdxlP-dep_Trfase_small"/>
</dbReference>
<comment type="caution">
    <text evidence="12">The sequence shown here is derived from an EMBL/GenBank/DDBJ whole genome shotgun (WGS) entry which is preliminary data.</text>
</comment>
<evidence type="ECO:0000256" key="7">
    <source>
        <dbReference type="ARBA" id="ARBA00022898"/>
    </source>
</evidence>
<dbReference type="OrthoDB" id="639767at2759"/>